<gene>
    <name evidence="2" type="ORF">FRX31_025875</name>
</gene>
<name>A0A7J6VIZ7_THATH</name>
<organism evidence="2 3">
    <name type="scientific">Thalictrum thalictroides</name>
    <name type="common">Rue-anemone</name>
    <name type="synonym">Anemone thalictroides</name>
    <dbReference type="NCBI Taxonomy" id="46969"/>
    <lineage>
        <taxon>Eukaryota</taxon>
        <taxon>Viridiplantae</taxon>
        <taxon>Streptophyta</taxon>
        <taxon>Embryophyta</taxon>
        <taxon>Tracheophyta</taxon>
        <taxon>Spermatophyta</taxon>
        <taxon>Magnoliopsida</taxon>
        <taxon>Ranunculales</taxon>
        <taxon>Ranunculaceae</taxon>
        <taxon>Thalictroideae</taxon>
        <taxon>Thalictrum</taxon>
    </lineage>
</organism>
<keyword evidence="1" id="KW-1133">Transmembrane helix</keyword>
<dbReference type="AlphaFoldDB" id="A0A7J6VIZ7"/>
<sequence length="113" mass="13020">IDCKHTEIPLRLMTVWLDSNMCITIDLLICIIIDNQNVKAVSFPCNTTQSNSEITQIRQQFCQNGSFALIETIINLCRKTLNLEIERDLPSSFNFFAGFLLVNSFFFYLNGFK</sequence>
<dbReference type="Proteomes" id="UP000554482">
    <property type="component" value="Unassembled WGS sequence"/>
</dbReference>
<evidence type="ECO:0000256" key="1">
    <source>
        <dbReference type="SAM" id="Phobius"/>
    </source>
</evidence>
<feature type="non-terminal residue" evidence="2">
    <location>
        <position position="1"/>
    </location>
</feature>
<evidence type="ECO:0000313" key="3">
    <source>
        <dbReference type="Proteomes" id="UP000554482"/>
    </source>
</evidence>
<feature type="transmembrane region" description="Helical" evidence="1">
    <location>
        <begin position="91"/>
        <end position="109"/>
    </location>
</feature>
<keyword evidence="3" id="KW-1185">Reference proteome</keyword>
<reference evidence="2 3" key="1">
    <citation type="submission" date="2020-06" db="EMBL/GenBank/DDBJ databases">
        <title>Transcriptomic and genomic resources for Thalictrum thalictroides and T. hernandezii: Facilitating candidate gene discovery in an emerging model plant lineage.</title>
        <authorList>
            <person name="Arias T."/>
            <person name="Riano-Pachon D.M."/>
            <person name="Di Stilio V.S."/>
        </authorList>
    </citation>
    <scope>NUCLEOTIDE SEQUENCE [LARGE SCALE GENOMIC DNA]</scope>
    <source>
        <strain evidence="3">cv. WT478/WT964</strain>
        <tissue evidence="2">Leaves</tissue>
    </source>
</reference>
<keyword evidence="1" id="KW-0812">Transmembrane</keyword>
<dbReference type="EMBL" id="JABWDY010031954">
    <property type="protein sequence ID" value="KAF5184538.1"/>
    <property type="molecule type" value="Genomic_DNA"/>
</dbReference>
<accession>A0A7J6VIZ7</accession>
<proteinExistence type="predicted"/>
<comment type="caution">
    <text evidence="2">The sequence shown here is derived from an EMBL/GenBank/DDBJ whole genome shotgun (WGS) entry which is preliminary data.</text>
</comment>
<evidence type="ECO:0000313" key="2">
    <source>
        <dbReference type="EMBL" id="KAF5184538.1"/>
    </source>
</evidence>
<keyword evidence="1" id="KW-0472">Membrane</keyword>
<protein>
    <submittedName>
        <fullName evidence="2">Uncharacterized protein</fullName>
    </submittedName>
</protein>